<dbReference type="EMBL" id="CP047156">
    <property type="protein sequence ID" value="QHC00170.1"/>
    <property type="molecule type" value="Genomic_DNA"/>
</dbReference>
<dbReference type="Pfam" id="PF07859">
    <property type="entry name" value="Abhydrolase_3"/>
    <property type="match status" value="1"/>
</dbReference>
<dbReference type="OrthoDB" id="128186at2"/>
<protein>
    <submittedName>
        <fullName evidence="3">Alpha/beta hydrolase fold domain-containing protein</fullName>
    </submittedName>
</protein>
<dbReference type="InParanoid" id="A0A7L4YM07"/>
<evidence type="ECO:0000313" key="3">
    <source>
        <dbReference type="EMBL" id="QHC00170.1"/>
    </source>
</evidence>
<dbReference type="InterPro" id="IPR029058">
    <property type="entry name" value="AB_hydrolase_fold"/>
</dbReference>
<dbReference type="Proteomes" id="UP000463857">
    <property type="component" value="Chromosome"/>
</dbReference>
<evidence type="ECO:0000313" key="4">
    <source>
        <dbReference type="Proteomes" id="UP000463857"/>
    </source>
</evidence>
<evidence type="ECO:0000259" key="2">
    <source>
        <dbReference type="Pfam" id="PF07859"/>
    </source>
</evidence>
<dbReference type="GO" id="GO:0016787">
    <property type="term" value="F:hydrolase activity"/>
    <property type="evidence" value="ECO:0007669"/>
    <property type="project" value="UniProtKB-KW"/>
</dbReference>
<proteinExistence type="predicted"/>
<reference evidence="3 4" key="1">
    <citation type="journal article" date="2018" name="Int. J. Syst. Evol. Microbiol.">
        <title>Epidermidibacterium keratini gen. nov., sp. nov., a member of the family Sporichthyaceae, isolated from keratin epidermis.</title>
        <authorList>
            <person name="Lee D.G."/>
            <person name="Trujillo M.E."/>
            <person name="Kang S."/>
            <person name="Nam J.J."/>
            <person name="Kim Y.J."/>
        </authorList>
    </citation>
    <scope>NUCLEOTIDE SEQUENCE [LARGE SCALE GENOMIC DNA]</scope>
    <source>
        <strain evidence="3 4">EPI-7</strain>
    </source>
</reference>
<dbReference type="RefSeq" id="WP_159544387.1">
    <property type="nucleotide sequence ID" value="NZ_CP047156.1"/>
</dbReference>
<gene>
    <name evidence="3" type="ORF">EK0264_07700</name>
</gene>
<feature type="domain" description="Alpha/beta hydrolase fold-3" evidence="2">
    <location>
        <begin position="80"/>
        <end position="285"/>
    </location>
</feature>
<evidence type="ECO:0000256" key="1">
    <source>
        <dbReference type="ARBA" id="ARBA00022801"/>
    </source>
</evidence>
<keyword evidence="4" id="KW-1185">Reference proteome</keyword>
<dbReference type="Gene3D" id="3.40.50.1820">
    <property type="entry name" value="alpha/beta hydrolase"/>
    <property type="match status" value="1"/>
</dbReference>
<dbReference type="AlphaFoldDB" id="A0A7L4YM07"/>
<dbReference type="KEGG" id="eke:EK0264_07700"/>
<name>A0A7L4YM07_9ACTN</name>
<dbReference type="SUPFAM" id="SSF53474">
    <property type="entry name" value="alpha/beta-Hydrolases"/>
    <property type="match status" value="1"/>
</dbReference>
<dbReference type="PANTHER" id="PTHR48081:SF8">
    <property type="entry name" value="ALPHA_BETA HYDROLASE FOLD-3 DOMAIN-CONTAINING PROTEIN-RELATED"/>
    <property type="match status" value="1"/>
</dbReference>
<dbReference type="InterPro" id="IPR050300">
    <property type="entry name" value="GDXG_lipolytic_enzyme"/>
</dbReference>
<sequence length="311" mass="33417">MSRTLDPQAVAFLEAGRQAAVPPIHQLSVADARQAGLAYLGLQRPVDEAVEVEHRFISGPTADLPVRIYRPASGDAGPTVLMLHGSGWVICNLDVADVPARRLAVDSGLTVVTVNYQKAPEHPYPVPLDDCYAALEWMVDSADSLGIDPQRIAVVGDSAGGNLAAAVALRARERREISLAAQALLYPALDARLEAPSYSLHSANGISRDDMAWFWAHYLGPEGDPDAAAISPLRAGDLSGLAPAFIATASHDVLRDEGEQYAELLREAGVPVEHREYAGMIHGFFWMDGVLDRARDLQLDLAAFLRRTLGG</sequence>
<organism evidence="3 4">
    <name type="scientific">Epidermidibacterium keratini</name>
    <dbReference type="NCBI Taxonomy" id="1891644"/>
    <lineage>
        <taxon>Bacteria</taxon>
        <taxon>Bacillati</taxon>
        <taxon>Actinomycetota</taxon>
        <taxon>Actinomycetes</taxon>
        <taxon>Sporichthyales</taxon>
        <taxon>Sporichthyaceae</taxon>
        <taxon>Epidermidibacterium</taxon>
    </lineage>
</organism>
<keyword evidence="1 3" id="KW-0378">Hydrolase</keyword>
<dbReference type="InterPro" id="IPR013094">
    <property type="entry name" value="AB_hydrolase_3"/>
</dbReference>
<dbReference type="PANTHER" id="PTHR48081">
    <property type="entry name" value="AB HYDROLASE SUPERFAMILY PROTEIN C4A8.06C"/>
    <property type="match status" value="1"/>
</dbReference>
<accession>A0A7L4YM07</accession>